<evidence type="ECO:0000313" key="1">
    <source>
        <dbReference type="EMBL" id="MFC7272523.1"/>
    </source>
</evidence>
<evidence type="ECO:0000313" key="2">
    <source>
        <dbReference type="Proteomes" id="UP001596548"/>
    </source>
</evidence>
<gene>
    <name evidence="1" type="ORF">ACFQS1_00900</name>
</gene>
<dbReference type="RefSeq" id="WP_378963906.1">
    <property type="nucleotide sequence ID" value="NZ_JBHTBJ010000001.1"/>
</dbReference>
<organism evidence="1 2">
    <name type="scientific">Paractinoplanes rhizophilus</name>
    <dbReference type="NCBI Taxonomy" id="1416877"/>
    <lineage>
        <taxon>Bacteria</taxon>
        <taxon>Bacillati</taxon>
        <taxon>Actinomycetota</taxon>
        <taxon>Actinomycetes</taxon>
        <taxon>Micromonosporales</taxon>
        <taxon>Micromonosporaceae</taxon>
        <taxon>Paractinoplanes</taxon>
    </lineage>
</organism>
<proteinExistence type="predicted"/>
<reference evidence="2" key="1">
    <citation type="journal article" date="2019" name="Int. J. Syst. Evol. Microbiol.">
        <title>The Global Catalogue of Microorganisms (GCM) 10K type strain sequencing project: providing services to taxonomists for standard genome sequencing and annotation.</title>
        <authorList>
            <consortium name="The Broad Institute Genomics Platform"/>
            <consortium name="The Broad Institute Genome Sequencing Center for Infectious Disease"/>
            <person name="Wu L."/>
            <person name="Ma J."/>
        </authorList>
    </citation>
    <scope>NUCLEOTIDE SEQUENCE [LARGE SCALE GENOMIC DNA]</scope>
    <source>
        <strain evidence="2">XZYJT-10</strain>
    </source>
</reference>
<keyword evidence="2" id="KW-1185">Reference proteome</keyword>
<sequence>MASKLINSSGKVTQLRAVEAGTRHGPPGDQIDVEVVVQLSTHPDRAMGFKLREDDNRYAHQAMFDLLRDAFANNFTAHLDYSIDLEAGKKNGLILRVWLTR</sequence>
<dbReference type="Proteomes" id="UP001596548">
    <property type="component" value="Unassembled WGS sequence"/>
</dbReference>
<name>A0ABW2HHA8_9ACTN</name>
<accession>A0ABW2HHA8</accession>
<dbReference type="EMBL" id="JBHTBJ010000001">
    <property type="protein sequence ID" value="MFC7272523.1"/>
    <property type="molecule type" value="Genomic_DNA"/>
</dbReference>
<comment type="caution">
    <text evidence="1">The sequence shown here is derived from an EMBL/GenBank/DDBJ whole genome shotgun (WGS) entry which is preliminary data.</text>
</comment>
<protein>
    <submittedName>
        <fullName evidence="1">Uncharacterized protein</fullName>
    </submittedName>
</protein>